<dbReference type="Proteomes" id="UP001057452">
    <property type="component" value="Chromosome 4"/>
</dbReference>
<reference evidence="1" key="1">
    <citation type="submission" date="2022-05" db="EMBL/GenBank/DDBJ databases">
        <title>Chromosome-level genome of Chaenocephalus aceratus.</title>
        <authorList>
            <person name="Park H."/>
        </authorList>
    </citation>
    <scope>NUCLEOTIDE SEQUENCE</scope>
    <source>
        <strain evidence="1">KU_202001</strain>
    </source>
</reference>
<feature type="non-terminal residue" evidence="1">
    <location>
        <position position="1"/>
    </location>
</feature>
<proteinExistence type="predicted"/>
<dbReference type="EMBL" id="CM043788">
    <property type="protein sequence ID" value="KAI4829052.1"/>
    <property type="molecule type" value="Genomic_DNA"/>
</dbReference>
<evidence type="ECO:0000313" key="1">
    <source>
        <dbReference type="EMBL" id="KAI4829052.1"/>
    </source>
</evidence>
<name>A0ACB9XPR2_CHAAC</name>
<sequence>LYHPQHYLSSDDIRLIARQNRLLCVMSSSEVSGFVEVSLPGGKPKPFNLVACGPPYPTLVCTRSSSIPGSVAEVRGQELA</sequence>
<comment type="caution">
    <text evidence="1">The sequence shown here is derived from an EMBL/GenBank/DDBJ whole genome shotgun (WGS) entry which is preliminary data.</text>
</comment>
<gene>
    <name evidence="1" type="ORF">KUCAC02_023115</name>
</gene>
<organism evidence="1 2">
    <name type="scientific">Chaenocephalus aceratus</name>
    <name type="common">Blackfin icefish</name>
    <name type="synonym">Chaenichthys aceratus</name>
    <dbReference type="NCBI Taxonomy" id="36190"/>
    <lineage>
        <taxon>Eukaryota</taxon>
        <taxon>Metazoa</taxon>
        <taxon>Chordata</taxon>
        <taxon>Craniata</taxon>
        <taxon>Vertebrata</taxon>
        <taxon>Euteleostomi</taxon>
        <taxon>Actinopterygii</taxon>
        <taxon>Neopterygii</taxon>
        <taxon>Teleostei</taxon>
        <taxon>Neoteleostei</taxon>
        <taxon>Acanthomorphata</taxon>
        <taxon>Eupercaria</taxon>
        <taxon>Perciformes</taxon>
        <taxon>Notothenioidei</taxon>
        <taxon>Channichthyidae</taxon>
        <taxon>Chaenocephalus</taxon>
    </lineage>
</organism>
<protein>
    <submittedName>
        <fullName evidence="1">Uncharacterized protein</fullName>
    </submittedName>
</protein>
<accession>A0ACB9XPR2</accession>
<evidence type="ECO:0000313" key="2">
    <source>
        <dbReference type="Proteomes" id="UP001057452"/>
    </source>
</evidence>
<keyword evidence="2" id="KW-1185">Reference proteome</keyword>
<feature type="non-terminal residue" evidence="1">
    <location>
        <position position="80"/>
    </location>
</feature>